<evidence type="ECO:0000313" key="10">
    <source>
        <dbReference type="EMBL" id="MBA8824442.1"/>
    </source>
</evidence>
<feature type="transmembrane region" description="Helical" evidence="8">
    <location>
        <begin position="467"/>
        <end position="489"/>
    </location>
</feature>
<evidence type="ECO:0000256" key="6">
    <source>
        <dbReference type="ARBA" id="ARBA00043993"/>
    </source>
</evidence>
<feature type="compositionally biased region" description="Low complexity" evidence="7">
    <location>
        <begin position="327"/>
        <end position="341"/>
    </location>
</feature>
<keyword evidence="5 8" id="KW-0472">Membrane</keyword>
<organism evidence="10 11">
    <name type="scientific">Halosaccharopolyspora lacisalsi</name>
    <dbReference type="NCBI Taxonomy" id="1000566"/>
    <lineage>
        <taxon>Bacteria</taxon>
        <taxon>Bacillati</taxon>
        <taxon>Actinomycetota</taxon>
        <taxon>Actinomycetes</taxon>
        <taxon>Pseudonocardiales</taxon>
        <taxon>Pseudonocardiaceae</taxon>
        <taxon>Halosaccharopolyspora</taxon>
    </lineage>
</organism>
<comment type="caution">
    <text evidence="10">The sequence shown here is derived from an EMBL/GenBank/DDBJ whole genome shotgun (WGS) entry which is preliminary data.</text>
</comment>
<evidence type="ECO:0000256" key="3">
    <source>
        <dbReference type="ARBA" id="ARBA00022692"/>
    </source>
</evidence>
<evidence type="ECO:0000313" key="11">
    <source>
        <dbReference type="Proteomes" id="UP000569329"/>
    </source>
</evidence>
<feature type="transmembrane region" description="Helical" evidence="8">
    <location>
        <begin position="144"/>
        <end position="167"/>
    </location>
</feature>
<feature type="region of interest" description="Disordered" evidence="7">
    <location>
        <begin position="327"/>
        <end position="362"/>
    </location>
</feature>
<feature type="transmembrane region" description="Helical" evidence="8">
    <location>
        <begin position="391"/>
        <end position="407"/>
    </location>
</feature>
<dbReference type="AlphaFoldDB" id="A0A839DR33"/>
<feature type="compositionally biased region" description="Acidic residues" evidence="7">
    <location>
        <begin position="342"/>
        <end position="357"/>
    </location>
</feature>
<evidence type="ECO:0000256" key="1">
    <source>
        <dbReference type="ARBA" id="ARBA00004651"/>
    </source>
</evidence>
<feature type="transmembrane region" description="Helical" evidence="8">
    <location>
        <begin position="121"/>
        <end position="138"/>
    </location>
</feature>
<feature type="transmembrane region" description="Helical" evidence="8">
    <location>
        <begin position="444"/>
        <end position="462"/>
    </location>
</feature>
<feature type="domain" description="Integral membrane bound transporter" evidence="9">
    <location>
        <begin position="378"/>
        <end position="504"/>
    </location>
</feature>
<evidence type="ECO:0000256" key="2">
    <source>
        <dbReference type="ARBA" id="ARBA00022475"/>
    </source>
</evidence>
<evidence type="ECO:0000256" key="5">
    <source>
        <dbReference type="ARBA" id="ARBA00023136"/>
    </source>
</evidence>
<proteinExistence type="inferred from homology"/>
<dbReference type="EMBL" id="JACGWZ010000002">
    <property type="protein sequence ID" value="MBA8824442.1"/>
    <property type="molecule type" value="Genomic_DNA"/>
</dbReference>
<keyword evidence="3 8" id="KW-0812">Transmembrane</keyword>
<feature type="transmembrane region" description="Helical" evidence="8">
    <location>
        <begin position="495"/>
        <end position="513"/>
    </location>
</feature>
<sequence length="703" mass="77413">MWSEWWNRFIASDPALRRLRRATRAVSSVGLTVVIMIPLLGWWGQPLPTAIVGAVVAIQAIVAVNDETDRQRRITTLLVPLPAAVTLLLATTTQPLPVVKVLVFLVVIFVATYIRRFGSRYFALGMVGFFGYFFAMFLKPSFAQLPYMVLAGVCGALVAFVLRFVVLPDNPQGILDRGRRTLRAQVYALLHAVRDVTENPGSTQRRKQLNNRSTQLNETALMLESTVQQLTGLDESGREKLRQRILDIELAAENLLTPLLRAIDQPGTTVPRALRSLLDVVRTTPAEVRETSHRVADRVEREESAELAMTIRRLGAGLADLAAATAELGRSSSTSPATSESSEQEEQEETEREEEAESTGLQRQEVRTAVQVTCAAGLAIVFGQLVSPNRWYWAVITAFVVFISTNSRGELLVRAWQRTVGTLLGVVFGILVAVQVTGNTPLEFALVLLCVFVAFYFIGYAYAVATFFITTLLGILYGILGIFDVSVLGTRLAETALGAAAGVLAAVLILPTRTSSVVQTRSREFLGSLRDLLRESGNDASTGETVAGMRESVRDLDDRLQQLLNRARPLTTYRWRSHRSQLSRWLTLISGCAYYVRNLAVVLPTAVEMSDADTRNRVAELLWALADAAGALTDGADRNFEDALRPARQHSEVLHDIAESLNTGPTSLHRSIKLLDRVSQTLEDLAREAGRTTHQESENSSAR</sequence>
<keyword evidence="11" id="KW-1185">Reference proteome</keyword>
<protein>
    <submittedName>
        <fullName evidence="10">Putative membrane protein YccC</fullName>
    </submittedName>
</protein>
<feature type="transmembrane region" description="Helical" evidence="8">
    <location>
        <begin position="419"/>
        <end position="438"/>
    </location>
</feature>
<feature type="transmembrane region" description="Helical" evidence="8">
    <location>
        <begin position="74"/>
        <end position="91"/>
    </location>
</feature>
<comment type="subcellular location">
    <subcellularLocation>
        <location evidence="1">Cell membrane</location>
        <topology evidence="1">Multi-pass membrane protein</topology>
    </subcellularLocation>
</comment>
<dbReference type="RefSeq" id="WP_182543726.1">
    <property type="nucleotide sequence ID" value="NZ_JACGWZ010000002.1"/>
</dbReference>
<feature type="transmembrane region" description="Helical" evidence="8">
    <location>
        <begin position="47"/>
        <end position="65"/>
    </location>
</feature>
<dbReference type="GO" id="GO:0005886">
    <property type="term" value="C:plasma membrane"/>
    <property type="evidence" value="ECO:0007669"/>
    <property type="project" value="UniProtKB-SubCell"/>
</dbReference>
<accession>A0A839DR33</accession>
<dbReference type="Proteomes" id="UP000569329">
    <property type="component" value="Unassembled WGS sequence"/>
</dbReference>
<evidence type="ECO:0000259" key="9">
    <source>
        <dbReference type="Pfam" id="PF13515"/>
    </source>
</evidence>
<comment type="similarity">
    <text evidence="6">Belongs to the YccS/YhfK family.</text>
</comment>
<dbReference type="InterPro" id="IPR049453">
    <property type="entry name" value="Memb_transporter_dom"/>
</dbReference>
<dbReference type="PANTHER" id="PTHR30509">
    <property type="entry name" value="P-HYDROXYBENZOIC ACID EFFLUX PUMP SUBUNIT-RELATED"/>
    <property type="match status" value="1"/>
</dbReference>
<keyword evidence="2" id="KW-1003">Cell membrane</keyword>
<evidence type="ECO:0000256" key="8">
    <source>
        <dbReference type="SAM" id="Phobius"/>
    </source>
</evidence>
<feature type="transmembrane region" description="Helical" evidence="8">
    <location>
        <begin position="21"/>
        <end position="41"/>
    </location>
</feature>
<dbReference type="PANTHER" id="PTHR30509:SF9">
    <property type="entry name" value="MULTIDRUG RESISTANCE PROTEIN MDTO"/>
    <property type="match status" value="1"/>
</dbReference>
<reference evidence="10 11" key="1">
    <citation type="submission" date="2020-07" db="EMBL/GenBank/DDBJ databases">
        <title>Sequencing the genomes of 1000 actinobacteria strains.</title>
        <authorList>
            <person name="Klenk H.-P."/>
        </authorList>
    </citation>
    <scope>NUCLEOTIDE SEQUENCE [LARGE SCALE GENOMIC DNA]</scope>
    <source>
        <strain evidence="10 11">DSM 45975</strain>
    </source>
</reference>
<name>A0A839DR33_9PSEU</name>
<feature type="transmembrane region" description="Helical" evidence="8">
    <location>
        <begin position="97"/>
        <end position="114"/>
    </location>
</feature>
<keyword evidence="4 8" id="KW-1133">Transmembrane helix</keyword>
<gene>
    <name evidence="10" type="ORF">FHX42_001789</name>
</gene>
<dbReference type="Pfam" id="PF13515">
    <property type="entry name" value="FUSC_2"/>
    <property type="match status" value="1"/>
</dbReference>
<feature type="transmembrane region" description="Helical" evidence="8">
    <location>
        <begin position="368"/>
        <end position="385"/>
    </location>
</feature>
<evidence type="ECO:0000256" key="7">
    <source>
        <dbReference type="SAM" id="MobiDB-lite"/>
    </source>
</evidence>
<evidence type="ECO:0000256" key="4">
    <source>
        <dbReference type="ARBA" id="ARBA00022989"/>
    </source>
</evidence>